<keyword evidence="2" id="KW-1185">Reference proteome</keyword>
<organism evidence="1 2">
    <name type="scientific">Segetibacter aerophilus</name>
    <dbReference type="NCBI Taxonomy" id="670293"/>
    <lineage>
        <taxon>Bacteria</taxon>
        <taxon>Pseudomonadati</taxon>
        <taxon>Bacteroidota</taxon>
        <taxon>Chitinophagia</taxon>
        <taxon>Chitinophagales</taxon>
        <taxon>Chitinophagaceae</taxon>
        <taxon>Segetibacter</taxon>
    </lineage>
</organism>
<sequence length="130" mass="13793">MMNTKTYAPNQIAEQKKGFSAHSGENIGYEKGAKMVKNYFDQNQEEVSAHFLGRNIIEAILAQPGAVGITILYGINELGLPKPVVVGVNSKGDYILNVTSVGANGEMNKQKGIVAGGGVLSTGVPQQEGW</sequence>
<dbReference type="EMBL" id="BJYT01000008">
    <property type="protein sequence ID" value="GEO09846.1"/>
    <property type="molecule type" value="Genomic_DNA"/>
</dbReference>
<proteinExistence type="predicted"/>
<name>A0A512BCZ9_9BACT</name>
<gene>
    <name evidence="1" type="ORF">SAE01_23420</name>
</gene>
<accession>A0A512BCZ9</accession>
<protein>
    <submittedName>
        <fullName evidence="1">Uncharacterized protein</fullName>
    </submittedName>
</protein>
<evidence type="ECO:0000313" key="1">
    <source>
        <dbReference type="EMBL" id="GEO09846.1"/>
    </source>
</evidence>
<reference evidence="1 2" key="1">
    <citation type="submission" date="2019-07" db="EMBL/GenBank/DDBJ databases">
        <title>Whole genome shotgun sequence of Segetibacter aerophilus NBRC 106135.</title>
        <authorList>
            <person name="Hosoyama A."/>
            <person name="Uohara A."/>
            <person name="Ohji S."/>
            <person name="Ichikawa N."/>
        </authorList>
    </citation>
    <scope>NUCLEOTIDE SEQUENCE [LARGE SCALE GENOMIC DNA]</scope>
    <source>
        <strain evidence="1 2">NBRC 106135</strain>
    </source>
</reference>
<dbReference type="OrthoDB" id="661524at2"/>
<dbReference type="AlphaFoldDB" id="A0A512BCZ9"/>
<dbReference type="RefSeq" id="WP_147203967.1">
    <property type="nucleotide sequence ID" value="NZ_BJYT01000008.1"/>
</dbReference>
<evidence type="ECO:0000313" key="2">
    <source>
        <dbReference type="Proteomes" id="UP000321513"/>
    </source>
</evidence>
<comment type="caution">
    <text evidence="1">The sequence shown here is derived from an EMBL/GenBank/DDBJ whole genome shotgun (WGS) entry which is preliminary data.</text>
</comment>
<dbReference type="Proteomes" id="UP000321513">
    <property type="component" value="Unassembled WGS sequence"/>
</dbReference>